<dbReference type="EMBL" id="JARULN010000004">
    <property type="protein sequence ID" value="MDG5753771.1"/>
    <property type="molecule type" value="Genomic_DNA"/>
</dbReference>
<comment type="caution">
    <text evidence="1">The sequence shown here is derived from an EMBL/GenBank/DDBJ whole genome shotgun (WGS) entry which is preliminary data.</text>
</comment>
<protein>
    <recommendedName>
        <fullName evidence="3">Pilus assembly protein PilO</fullName>
    </recommendedName>
</protein>
<evidence type="ECO:0000313" key="2">
    <source>
        <dbReference type="Proteomes" id="UP001218246"/>
    </source>
</evidence>
<dbReference type="RefSeq" id="WP_124562842.1">
    <property type="nucleotide sequence ID" value="NZ_JARRRY010000009.1"/>
</dbReference>
<keyword evidence="2" id="KW-1185">Reference proteome</keyword>
<dbReference type="Gene3D" id="3.30.70.60">
    <property type="match status" value="1"/>
</dbReference>
<gene>
    <name evidence="1" type="ORF">P6P90_07265</name>
</gene>
<organism evidence="1 2">
    <name type="scientific">Ectobacillus antri</name>
    <dbReference type="NCBI Taxonomy" id="2486280"/>
    <lineage>
        <taxon>Bacteria</taxon>
        <taxon>Bacillati</taxon>
        <taxon>Bacillota</taxon>
        <taxon>Bacilli</taxon>
        <taxon>Bacillales</taxon>
        <taxon>Bacillaceae</taxon>
        <taxon>Ectobacillus</taxon>
    </lineage>
</organism>
<accession>A0ABT6H5T9</accession>
<sequence length="225" mass="25096">MNASKRQISIAVALLLLSGLVCLYIYFAVVKELQLEIEQAKQEIKVENTLQAKRKQKSKTVAANEGNTQFMLQKLPTRPLLDQYILDLTNAESISGVVIQSTVIQEGVGASVSAEGTKEGKITEAQLKPIPVVLNVEVKYTAYEQLQSFIDTVENMARITHIQGIDFKGREEIVSADMMQEPYKCTVTLATYYVPAKELDQDVSQFELPALCKDRNNPLEPQVCK</sequence>
<name>A0ABT6H5T9_9BACI</name>
<proteinExistence type="predicted"/>
<dbReference type="Proteomes" id="UP001218246">
    <property type="component" value="Unassembled WGS sequence"/>
</dbReference>
<reference evidence="1 2" key="1">
    <citation type="submission" date="2023-04" db="EMBL/GenBank/DDBJ databases">
        <title>Ectobacillus antri isolated from activated sludge.</title>
        <authorList>
            <person name="Yan P."/>
            <person name="Liu X."/>
        </authorList>
    </citation>
    <scope>NUCLEOTIDE SEQUENCE [LARGE SCALE GENOMIC DNA]</scope>
    <source>
        <strain evidence="1 2">C18H</strain>
    </source>
</reference>
<dbReference type="InterPro" id="IPR014717">
    <property type="entry name" value="Transl_elong_EF1B/ribsomal_bS6"/>
</dbReference>
<evidence type="ECO:0008006" key="3">
    <source>
        <dbReference type="Google" id="ProtNLM"/>
    </source>
</evidence>
<evidence type="ECO:0000313" key="1">
    <source>
        <dbReference type="EMBL" id="MDG5753771.1"/>
    </source>
</evidence>